<dbReference type="OrthoDB" id="1149279at2"/>
<dbReference type="Proteomes" id="UP000285794">
    <property type="component" value="Unassembled WGS sequence"/>
</dbReference>
<sequence>MTEGKQSVCVYKGSLIEVNYFKERLEEIDVLSFVKDDFQTGIHAGFIDVSPDVAELIVDADDAEKAFKCIEGLKE</sequence>
<evidence type="ECO:0000313" key="3">
    <source>
        <dbReference type="Proteomes" id="UP000285794"/>
    </source>
</evidence>
<evidence type="ECO:0000313" key="2">
    <source>
        <dbReference type="EMBL" id="RRG22081.1"/>
    </source>
</evidence>
<proteinExistence type="predicted"/>
<organism evidence="2 3">
    <name type="scientific">Ancylomarina euxinus</name>
    <dbReference type="NCBI Taxonomy" id="2283627"/>
    <lineage>
        <taxon>Bacteria</taxon>
        <taxon>Pseudomonadati</taxon>
        <taxon>Bacteroidota</taxon>
        <taxon>Bacteroidia</taxon>
        <taxon>Marinilabiliales</taxon>
        <taxon>Marinifilaceae</taxon>
        <taxon>Ancylomarina</taxon>
    </lineage>
</organism>
<keyword evidence="3" id="KW-1185">Reference proteome</keyword>
<feature type="domain" description="DUF2007" evidence="1">
    <location>
        <begin position="9"/>
        <end position="71"/>
    </location>
</feature>
<name>A0A425Y2J0_9BACT</name>
<protein>
    <recommendedName>
        <fullName evidence="1">DUF2007 domain-containing protein</fullName>
    </recommendedName>
</protein>
<dbReference type="InterPro" id="IPR018551">
    <property type="entry name" value="DUF2007"/>
</dbReference>
<dbReference type="AlphaFoldDB" id="A0A425Y2J0"/>
<reference evidence="2 3" key="1">
    <citation type="submission" date="2018-07" db="EMBL/GenBank/DDBJ databases">
        <title>Draft genome sequence of Ancylomarina sp. M1P.</title>
        <authorList>
            <person name="Yadav S."/>
            <person name="Villanueva L."/>
            <person name="Damste J.S.S."/>
        </authorList>
    </citation>
    <scope>NUCLEOTIDE SEQUENCE [LARGE SCALE GENOMIC DNA]</scope>
    <source>
        <strain evidence="2 3">M1P</strain>
    </source>
</reference>
<comment type="caution">
    <text evidence="2">The sequence shown here is derived from an EMBL/GenBank/DDBJ whole genome shotgun (WGS) entry which is preliminary data.</text>
</comment>
<gene>
    <name evidence="2" type="ORF">DWB61_07655</name>
</gene>
<accession>A0A425Y2J0</accession>
<dbReference type="RefSeq" id="WP_125030310.1">
    <property type="nucleotide sequence ID" value="NZ_JAPXVP010000006.1"/>
</dbReference>
<dbReference type="EMBL" id="QQWG01000006">
    <property type="protein sequence ID" value="RRG22081.1"/>
    <property type="molecule type" value="Genomic_DNA"/>
</dbReference>
<dbReference type="Pfam" id="PF09413">
    <property type="entry name" value="DUF2007"/>
    <property type="match status" value="1"/>
</dbReference>
<evidence type="ECO:0000259" key="1">
    <source>
        <dbReference type="Pfam" id="PF09413"/>
    </source>
</evidence>